<dbReference type="PROSITE" id="PS00290">
    <property type="entry name" value="IG_MHC"/>
    <property type="match status" value="1"/>
</dbReference>
<keyword evidence="6" id="KW-0325">Glycoprotein</keyword>
<dbReference type="GO" id="GO:0005615">
    <property type="term" value="C:extracellular space"/>
    <property type="evidence" value="ECO:0007669"/>
    <property type="project" value="TreeGrafter"/>
</dbReference>
<dbReference type="Gene3D" id="3.30.500.10">
    <property type="entry name" value="MHC class I-like antigen recognition-like"/>
    <property type="match status" value="1"/>
</dbReference>
<evidence type="ECO:0000256" key="6">
    <source>
        <dbReference type="ARBA" id="ARBA00023180"/>
    </source>
</evidence>
<dbReference type="InterPro" id="IPR001039">
    <property type="entry name" value="MHC_I_a_a1/a2"/>
</dbReference>
<keyword evidence="8" id="KW-0812">Transmembrane</keyword>
<feature type="chain" id="PRO_5037173660" description="Ig-like domain-containing protein" evidence="9">
    <location>
        <begin position="30"/>
        <end position="380"/>
    </location>
</feature>
<dbReference type="FunFam" id="2.60.40.10:FF:001497">
    <property type="entry name" value="MHC class I antigen"/>
    <property type="match status" value="1"/>
</dbReference>
<dbReference type="PRINTS" id="PR01638">
    <property type="entry name" value="MHCCLASSI"/>
</dbReference>
<dbReference type="Pfam" id="PF00129">
    <property type="entry name" value="MHC_I"/>
    <property type="match status" value="1"/>
</dbReference>
<dbReference type="InterPro" id="IPR013783">
    <property type="entry name" value="Ig-like_fold"/>
</dbReference>
<dbReference type="Proteomes" id="UP000694892">
    <property type="component" value="Chromosome 8S"/>
</dbReference>
<dbReference type="SUPFAM" id="SSF54452">
    <property type="entry name" value="MHC antigen-recognition domain"/>
    <property type="match status" value="1"/>
</dbReference>
<dbReference type="Pfam" id="PF07654">
    <property type="entry name" value="C1-set"/>
    <property type="match status" value="1"/>
</dbReference>
<keyword evidence="2" id="KW-1003">Cell membrane</keyword>
<evidence type="ECO:0000256" key="2">
    <source>
        <dbReference type="ARBA" id="ARBA00022475"/>
    </source>
</evidence>
<dbReference type="InterPro" id="IPR007110">
    <property type="entry name" value="Ig-like_dom"/>
</dbReference>
<evidence type="ECO:0000256" key="5">
    <source>
        <dbReference type="ARBA" id="ARBA00023157"/>
    </source>
</evidence>
<dbReference type="PANTHER" id="PTHR16675:SF292">
    <property type="entry name" value="MAJOR HISTOCOMPATIBILITY COMPLEX CLASS I-RELATED GENE PROTEIN-LIKE"/>
    <property type="match status" value="1"/>
</dbReference>
<dbReference type="AlphaFoldDB" id="A0A974H6Q1"/>
<feature type="signal peptide" evidence="9">
    <location>
        <begin position="1"/>
        <end position="29"/>
    </location>
</feature>
<dbReference type="InterPro" id="IPR036179">
    <property type="entry name" value="Ig-like_dom_sf"/>
</dbReference>
<feature type="domain" description="Ig-like" evidence="10">
    <location>
        <begin position="214"/>
        <end position="299"/>
    </location>
</feature>
<keyword evidence="4 8" id="KW-0472">Membrane</keyword>
<dbReference type="SMART" id="SM00407">
    <property type="entry name" value="IGc1"/>
    <property type="match status" value="1"/>
</dbReference>
<dbReference type="GO" id="GO:0009897">
    <property type="term" value="C:external side of plasma membrane"/>
    <property type="evidence" value="ECO:0007669"/>
    <property type="project" value="TreeGrafter"/>
</dbReference>
<dbReference type="PANTHER" id="PTHR16675">
    <property type="entry name" value="MHC CLASS I-RELATED"/>
    <property type="match status" value="1"/>
</dbReference>
<evidence type="ECO:0000256" key="9">
    <source>
        <dbReference type="SAM" id="SignalP"/>
    </source>
</evidence>
<evidence type="ECO:0000256" key="7">
    <source>
        <dbReference type="RuleBase" id="RU004439"/>
    </source>
</evidence>
<evidence type="ECO:0000256" key="4">
    <source>
        <dbReference type="ARBA" id="ARBA00023136"/>
    </source>
</evidence>
<reference evidence="12" key="1">
    <citation type="journal article" date="2016" name="Nature">
        <title>Genome evolution in the allotetraploid frog Xenopus laevis.</title>
        <authorList>
            <person name="Session A.M."/>
            <person name="Uno Y."/>
            <person name="Kwon T."/>
            <person name="Chapman J.A."/>
            <person name="Toyoda A."/>
            <person name="Takahashi S."/>
            <person name="Fukui A."/>
            <person name="Hikosaka A."/>
            <person name="Suzuki A."/>
            <person name="Kondo M."/>
            <person name="van Heeringen S.J."/>
            <person name="Quigley I."/>
            <person name="Heinz S."/>
            <person name="Ogino H."/>
            <person name="Ochi H."/>
            <person name="Hellsten U."/>
            <person name="Lyons J.B."/>
            <person name="Simakov O."/>
            <person name="Putnam N."/>
            <person name="Stites J."/>
            <person name="Kuroki Y."/>
            <person name="Tanaka T."/>
            <person name="Michiue T."/>
            <person name="Watanabe M."/>
            <person name="Bogdanovic O."/>
            <person name="Lister R."/>
            <person name="Georgiou G."/>
            <person name="Paranjpe S.S."/>
            <person name="van Kruijsbergen I."/>
            <person name="Shu S."/>
            <person name="Carlson J."/>
            <person name="Kinoshita T."/>
            <person name="Ohta Y."/>
            <person name="Mawaribuchi S."/>
            <person name="Jenkins J."/>
            <person name="Grimwood J."/>
            <person name="Schmutz J."/>
            <person name="Mitros T."/>
            <person name="Mozaffari S.V."/>
            <person name="Suzuki Y."/>
            <person name="Haramoto Y."/>
            <person name="Yamamoto T.S."/>
            <person name="Takagi C."/>
            <person name="Heald R."/>
            <person name="Miller K."/>
            <person name="Haudenschild C."/>
            <person name="Kitzman J."/>
            <person name="Nakayama T."/>
            <person name="Izutsu Y."/>
            <person name="Robert J."/>
            <person name="Fortriede J."/>
            <person name="Burns K."/>
            <person name="Lotay V."/>
            <person name="Karimi K."/>
            <person name="Yasuoka Y."/>
            <person name="Dichmann D.S."/>
            <person name="Flajnik M.F."/>
            <person name="Houston D.W."/>
            <person name="Shendure J."/>
            <person name="DuPasquier L."/>
            <person name="Vize P.D."/>
            <person name="Zorn A.M."/>
            <person name="Ito M."/>
            <person name="Marcotte E.M."/>
            <person name="Wallingford J.B."/>
            <person name="Ito Y."/>
            <person name="Asashima M."/>
            <person name="Ueno N."/>
            <person name="Matsuda Y."/>
            <person name="Veenstra G.J."/>
            <person name="Fujiyama A."/>
            <person name="Harland R.M."/>
            <person name="Taira M."/>
            <person name="Rokhsar D.S."/>
        </authorList>
    </citation>
    <scope>NUCLEOTIDE SEQUENCE [LARGE SCALE GENOMIC DNA]</scope>
    <source>
        <strain evidence="12">J</strain>
    </source>
</reference>
<dbReference type="PROSITE" id="PS50835">
    <property type="entry name" value="IG_LIKE"/>
    <property type="match status" value="1"/>
</dbReference>
<comment type="similarity">
    <text evidence="7">Belongs to the MHC class I family.</text>
</comment>
<comment type="subcellular location">
    <subcellularLocation>
        <location evidence="1">Cell membrane</location>
    </subcellularLocation>
</comment>
<keyword evidence="5" id="KW-1015">Disulfide bond</keyword>
<organism evidence="11 12">
    <name type="scientific">Xenopus laevis</name>
    <name type="common">African clawed frog</name>
    <dbReference type="NCBI Taxonomy" id="8355"/>
    <lineage>
        <taxon>Eukaryota</taxon>
        <taxon>Metazoa</taxon>
        <taxon>Chordata</taxon>
        <taxon>Craniata</taxon>
        <taxon>Vertebrata</taxon>
        <taxon>Euteleostomi</taxon>
        <taxon>Amphibia</taxon>
        <taxon>Batrachia</taxon>
        <taxon>Anura</taxon>
        <taxon>Pipoidea</taxon>
        <taxon>Pipidae</taxon>
        <taxon>Xenopodinae</taxon>
        <taxon>Xenopus</taxon>
        <taxon>Xenopus</taxon>
    </lineage>
</organism>
<gene>
    <name evidence="11" type="ORF">XELAEV_18042796mg</name>
</gene>
<evidence type="ECO:0000256" key="1">
    <source>
        <dbReference type="ARBA" id="ARBA00004236"/>
    </source>
</evidence>
<dbReference type="GO" id="GO:0006955">
    <property type="term" value="P:immune response"/>
    <property type="evidence" value="ECO:0007669"/>
    <property type="project" value="TreeGrafter"/>
</dbReference>
<dbReference type="InterPro" id="IPR037055">
    <property type="entry name" value="MHC_I-like_Ag-recog_sf"/>
</dbReference>
<dbReference type="Gene3D" id="2.60.40.10">
    <property type="entry name" value="Immunoglobulins"/>
    <property type="match status" value="1"/>
</dbReference>
<evidence type="ECO:0000313" key="12">
    <source>
        <dbReference type="Proteomes" id="UP000694892"/>
    </source>
</evidence>
<accession>A0A974H6Q1</accession>
<protein>
    <recommendedName>
        <fullName evidence="10">Ig-like domain-containing protein</fullName>
    </recommendedName>
</protein>
<dbReference type="InterPro" id="IPR003597">
    <property type="entry name" value="Ig_C1-set"/>
</dbReference>
<keyword evidence="8" id="KW-1133">Transmembrane helix</keyword>
<sequence>MRFSSSNNIVEMVNAFLLLFSFAVPAVYCGSHSLQYHIALVSNRIYGVPQFSVIMYVDGIQYGRYNSDVQYAQAFTPSLNVLSEHIEKQTKYAQEYEVWQRHMLKFLMGFFNKTNSKGNEDIHIYQRKSACELHDDGTIGGYQEIAFDGKEFFIFDKKRVMYLPVSQDAVMVSRLWNIRYDATDSKEYIENECIEHLKLYLPIISNDLEKKVIPKLKVSSSESESGVKLHCRVYGFYPRDVEVKWIKNERHEIDSEEAPEILPNPDGTYQIRVSVEVTPEEGATYSCHVDHSSLENPLVFPFEFDKRSIFFIIIPVCATLFSLLVIVVVCVFVYKKRKKGMSFFSFYNICILDIDYSLAGDQSKCRAVYDVTIGSRSWED</sequence>
<evidence type="ECO:0000313" key="11">
    <source>
        <dbReference type="EMBL" id="OCT66545.1"/>
    </source>
</evidence>
<proteinExistence type="inferred from homology"/>
<keyword evidence="3 9" id="KW-0732">Signal</keyword>
<evidence type="ECO:0000259" key="10">
    <source>
        <dbReference type="PROSITE" id="PS50835"/>
    </source>
</evidence>
<dbReference type="FunFam" id="3.30.500.10:FF:000003">
    <property type="entry name" value="IgG receptor FcRn large subunit p51"/>
    <property type="match status" value="1"/>
</dbReference>
<dbReference type="InterPro" id="IPR050208">
    <property type="entry name" value="MHC_class-I_related"/>
</dbReference>
<dbReference type="InterPro" id="IPR011161">
    <property type="entry name" value="MHC_I-like_Ag-recog"/>
</dbReference>
<dbReference type="OMA" id="QVLEWVI"/>
<evidence type="ECO:0000256" key="8">
    <source>
        <dbReference type="SAM" id="Phobius"/>
    </source>
</evidence>
<dbReference type="InterPro" id="IPR011162">
    <property type="entry name" value="MHC_I/II-like_Ag-recog"/>
</dbReference>
<feature type="transmembrane region" description="Helical" evidence="8">
    <location>
        <begin position="309"/>
        <end position="334"/>
    </location>
</feature>
<dbReference type="InterPro" id="IPR003006">
    <property type="entry name" value="Ig/MHC_CS"/>
</dbReference>
<evidence type="ECO:0000256" key="3">
    <source>
        <dbReference type="ARBA" id="ARBA00022729"/>
    </source>
</evidence>
<dbReference type="SUPFAM" id="SSF48726">
    <property type="entry name" value="Immunoglobulin"/>
    <property type="match status" value="1"/>
</dbReference>
<name>A0A974H6Q1_XENLA</name>
<dbReference type="EMBL" id="CM004481">
    <property type="protein sequence ID" value="OCT66545.1"/>
    <property type="molecule type" value="Genomic_DNA"/>
</dbReference>